<name>A0A4R8V9Y2_9MICO</name>
<dbReference type="GO" id="GO:0048038">
    <property type="term" value="F:quinone binding"/>
    <property type="evidence" value="ECO:0007669"/>
    <property type="project" value="UniProtKB-KW"/>
</dbReference>
<sequence length="200" mass="21807">MSTTATTRRPVVFAGFLILAGIIGVYASWELTMAKFQTLTDPGSSLGCDFSVLVQCGRNLESWQGSVFGFPNPILGLCGFVAPIAVGVGILAGARFARWFWILFNLGVVGALAFVCWLIYQSIFNLFTLCPWCMVVWSVTIPLFWAVTLYNLSRGHIPVTPGARRFFTAALGWVPLITIASYLVVAAIAQVRLDVISSLF</sequence>
<dbReference type="GO" id="GO:0016020">
    <property type="term" value="C:membrane"/>
    <property type="evidence" value="ECO:0007669"/>
    <property type="project" value="UniProtKB-SubCell"/>
</dbReference>
<feature type="domain" description="Vitamin K epoxide reductase" evidence="10">
    <location>
        <begin position="10"/>
        <end position="151"/>
    </location>
</feature>
<evidence type="ECO:0000313" key="11">
    <source>
        <dbReference type="EMBL" id="TFB79156.1"/>
    </source>
</evidence>
<keyword evidence="7" id="KW-0472">Membrane</keyword>
<dbReference type="RefSeq" id="WP_104095036.1">
    <property type="nucleotide sequence ID" value="NZ_JACHBP010000001.1"/>
</dbReference>
<keyword evidence="12" id="KW-1185">Reference proteome</keyword>
<dbReference type="AlphaFoldDB" id="A0A4R8V9Y2"/>
<comment type="similarity">
    <text evidence="2">Belongs to the VKOR family.</text>
</comment>
<keyword evidence="3" id="KW-0812">Transmembrane</keyword>
<evidence type="ECO:0000313" key="12">
    <source>
        <dbReference type="Proteomes" id="UP000298488"/>
    </source>
</evidence>
<dbReference type="SMART" id="SM00756">
    <property type="entry name" value="VKc"/>
    <property type="match status" value="1"/>
</dbReference>
<dbReference type="CDD" id="cd12922">
    <property type="entry name" value="VKOR_5"/>
    <property type="match status" value="1"/>
</dbReference>
<accession>A0A4R8V9Y2</accession>
<protein>
    <submittedName>
        <fullName evidence="11">Vitamin K epoxide reductase family protein</fullName>
    </submittedName>
</protein>
<gene>
    <name evidence="11" type="ORF">E3N84_03255</name>
</gene>
<dbReference type="OrthoDB" id="9783799at2"/>
<organism evidence="11 12">
    <name type="scientific">Terrimesophilobacter mesophilus</name>
    <dbReference type="NCBI Taxonomy" id="433647"/>
    <lineage>
        <taxon>Bacteria</taxon>
        <taxon>Bacillati</taxon>
        <taxon>Actinomycetota</taxon>
        <taxon>Actinomycetes</taxon>
        <taxon>Micrococcales</taxon>
        <taxon>Microbacteriaceae</taxon>
        <taxon>Terrimesophilobacter</taxon>
    </lineage>
</organism>
<evidence type="ECO:0000256" key="9">
    <source>
        <dbReference type="ARBA" id="ARBA00023284"/>
    </source>
</evidence>
<evidence type="ECO:0000256" key="6">
    <source>
        <dbReference type="ARBA" id="ARBA00023002"/>
    </source>
</evidence>
<dbReference type="EMBL" id="SOFI01000003">
    <property type="protein sequence ID" value="TFB79156.1"/>
    <property type="molecule type" value="Genomic_DNA"/>
</dbReference>
<dbReference type="InterPro" id="IPR012932">
    <property type="entry name" value="VKOR"/>
</dbReference>
<proteinExistence type="inferred from homology"/>
<keyword evidence="5" id="KW-1133">Transmembrane helix</keyword>
<keyword evidence="6" id="KW-0560">Oxidoreductase</keyword>
<evidence type="ECO:0000259" key="10">
    <source>
        <dbReference type="SMART" id="SM00756"/>
    </source>
</evidence>
<dbReference type="InterPro" id="IPR038354">
    <property type="entry name" value="VKOR_sf"/>
</dbReference>
<evidence type="ECO:0000256" key="4">
    <source>
        <dbReference type="ARBA" id="ARBA00022719"/>
    </source>
</evidence>
<reference evidence="11 12" key="1">
    <citation type="submission" date="2019-03" db="EMBL/GenBank/DDBJ databases">
        <title>Genomics of glacier-inhabiting Cryobacterium strains.</title>
        <authorList>
            <person name="Liu Q."/>
            <person name="Xin Y.-H."/>
        </authorList>
    </citation>
    <scope>NUCLEOTIDE SEQUENCE [LARGE SCALE GENOMIC DNA]</scope>
    <source>
        <strain evidence="11 12">CGMCC 1.10440</strain>
    </source>
</reference>
<evidence type="ECO:0000256" key="7">
    <source>
        <dbReference type="ARBA" id="ARBA00023136"/>
    </source>
</evidence>
<dbReference type="Gene3D" id="1.20.1440.130">
    <property type="entry name" value="VKOR domain"/>
    <property type="match status" value="1"/>
</dbReference>
<dbReference type="Proteomes" id="UP000298488">
    <property type="component" value="Unassembled WGS sequence"/>
</dbReference>
<evidence type="ECO:0000256" key="5">
    <source>
        <dbReference type="ARBA" id="ARBA00022989"/>
    </source>
</evidence>
<keyword evidence="9" id="KW-0676">Redox-active center</keyword>
<evidence type="ECO:0000256" key="1">
    <source>
        <dbReference type="ARBA" id="ARBA00004141"/>
    </source>
</evidence>
<comment type="subcellular location">
    <subcellularLocation>
        <location evidence="1">Membrane</location>
        <topology evidence="1">Multi-pass membrane protein</topology>
    </subcellularLocation>
</comment>
<dbReference type="Pfam" id="PF07884">
    <property type="entry name" value="VKOR"/>
    <property type="match status" value="1"/>
</dbReference>
<dbReference type="InterPro" id="IPR041714">
    <property type="entry name" value="VKOR_Actinobacteria"/>
</dbReference>
<keyword evidence="4" id="KW-0874">Quinone</keyword>
<evidence type="ECO:0000256" key="8">
    <source>
        <dbReference type="ARBA" id="ARBA00023157"/>
    </source>
</evidence>
<evidence type="ECO:0000256" key="3">
    <source>
        <dbReference type="ARBA" id="ARBA00022692"/>
    </source>
</evidence>
<comment type="caution">
    <text evidence="11">The sequence shown here is derived from an EMBL/GenBank/DDBJ whole genome shotgun (WGS) entry which is preliminary data.</text>
</comment>
<keyword evidence="8" id="KW-1015">Disulfide bond</keyword>
<dbReference type="GO" id="GO:0016491">
    <property type="term" value="F:oxidoreductase activity"/>
    <property type="evidence" value="ECO:0007669"/>
    <property type="project" value="UniProtKB-KW"/>
</dbReference>
<evidence type="ECO:0000256" key="2">
    <source>
        <dbReference type="ARBA" id="ARBA00006214"/>
    </source>
</evidence>